<feature type="region of interest" description="Disordered" evidence="1">
    <location>
        <begin position="454"/>
        <end position="514"/>
    </location>
</feature>
<keyword evidence="2" id="KW-0472">Membrane</keyword>
<evidence type="ECO:0000313" key="3">
    <source>
        <dbReference type="EMBL" id="SOD68927.1"/>
    </source>
</evidence>
<evidence type="ECO:0000256" key="2">
    <source>
        <dbReference type="SAM" id="Phobius"/>
    </source>
</evidence>
<dbReference type="OrthoDB" id="9787650at2"/>
<keyword evidence="2" id="KW-0812">Transmembrane</keyword>
<organism evidence="3 4">
    <name type="scientific">Alysiella filiformis DSM 16848</name>
    <dbReference type="NCBI Taxonomy" id="1120981"/>
    <lineage>
        <taxon>Bacteria</taxon>
        <taxon>Pseudomonadati</taxon>
        <taxon>Pseudomonadota</taxon>
        <taxon>Betaproteobacteria</taxon>
        <taxon>Neisseriales</taxon>
        <taxon>Neisseriaceae</taxon>
        <taxon>Alysiella</taxon>
    </lineage>
</organism>
<gene>
    <name evidence="3" type="ORF">SAMN02746062_01456</name>
</gene>
<dbReference type="InterPro" id="IPR007470">
    <property type="entry name" value="HemX"/>
</dbReference>
<name>A0A286EDE3_9NEIS</name>
<reference evidence="3 4" key="1">
    <citation type="submission" date="2017-09" db="EMBL/GenBank/DDBJ databases">
        <authorList>
            <person name="Ehlers B."/>
            <person name="Leendertz F.H."/>
        </authorList>
    </citation>
    <scope>NUCLEOTIDE SEQUENCE [LARGE SCALE GENOMIC DNA]</scope>
    <source>
        <strain evidence="3 4">DSM 16848</strain>
    </source>
</reference>
<dbReference type="RefSeq" id="WP_097114484.1">
    <property type="nucleotide sequence ID" value="NZ_CP083931.1"/>
</dbReference>
<dbReference type="Pfam" id="PF04375">
    <property type="entry name" value="HemX"/>
    <property type="match status" value="1"/>
</dbReference>
<keyword evidence="4" id="KW-1185">Reference proteome</keyword>
<feature type="transmembrane region" description="Helical" evidence="2">
    <location>
        <begin position="45"/>
        <end position="65"/>
    </location>
</feature>
<dbReference type="AlphaFoldDB" id="A0A286EDE3"/>
<protein>
    <submittedName>
        <fullName evidence="3">HemX protein</fullName>
    </submittedName>
</protein>
<dbReference type="Proteomes" id="UP000219669">
    <property type="component" value="Unassembled WGS sequence"/>
</dbReference>
<dbReference type="PANTHER" id="PTHR38043:SF1">
    <property type="entry name" value="PROTEIN HEMX"/>
    <property type="match status" value="1"/>
</dbReference>
<sequence length="673" mass="72274">MSDNQNNDITPAAVPPNNLALSTSKPVVATQHPIVIEQKSSGKGLATGALILSIIALGASGFLFVQGQNVFNQQELRLKQELDNAALGESENARKLANSLDEQAKLNQMVSQLDAGAQQNRNHIADVQRGYQELLKGRVNWLVDEVEVTLNVASQQLLLSGNVPVAITVLESIEQRLSRFEQSDLLPIKKAISADLALLKQRPYLDVSGTVLKLDSLEKGVPALPLLVDSTLQASPTQEVATPTSADFWTRTWDKTLGVLKGMVEIRKLDSNDAMLLAPEQIYFVRSNLRLRLLDARLALLQHNGEVYKNNLTAVESTVKQYFDTQSPSTQKWLDDLAALKNLDVHMVSDEALKQSQAAVRNFQNNSRTANPVNLTPVEPLASVTLNNHTAHIPPIQAASVPAITPKAASLPAVALSPVATPASAPKAQAASENTDMGIAAPVAAATTAAMAANANSASSPAKATETKERETKPKPKPAEKKSDDKKSDKKSEEKKANNAGKPETSKQADVASSALAAPIRAAAESAKAELVKPAHALHLNHIQAAAKAAPKNAPSKKAAPEIAKQAKTNKIAPNKAFRQPETQLVAQKAKKSPPAPKSPKTELSQNLERAFNPPKTQTVVREGFINPKDAVRFANVEVVQPRPILRNKIDGLETFGGKRDPVLRDLNLKKSS</sequence>
<evidence type="ECO:0000256" key="1">
    <source>
        <dbReference type="SAM" id="MobiDB-lite"/>
    </source>
</evidence>
<evidence type="ECO:0000313" key="4">
    <source>
        <dbReference type="Proteomes" id="UP000219669"/>
    </source>
</evidence>
<accession>A0A286EDE3</accession>
<feature type="compositionally biased region" description="Basic and acidic residues" evidence="1">
    <location>
        <begin position="465"/>
        <end position="497"/>
    </location>
</feature>
<keyword evidence="2" id="KW-1133">Transmembrane helix</keyword>
<dbReference type="EMBL" id="OCNF01000011">
    <property type="protein sequence ID" value="SOD68927.1"/>
    <property type="molecule type" value="Genomic_DNA"/>
</dbReference>
<proteinExistence type="predicted"/>
<feature type="region of interest" description="Disordered" evidence="1">
    <location>
        <begin position="546"/>
        <end position="621"/>
    </location>
</feature>
<feature type="compositionally biased region" description="Low complexity" evidence="1">
    <location>
        <begin position="546"/>
        <end position="558"/>
    </location>
</feature>
<feature type="compositionally biased region" description="Low complexity" evidence="1">
    <location>
        <begin position="454"/>
        <end position="464"/>
    </location>
</feature>
<dbReference type="PANTHER" id="PTHR38043">
    <property type="entry name" value="PROTEIN HEMX"/>
    <property type="match status" value="1"/>
</dbReference>